<dbReference type="EMBL" id="SJPI01000001">
    <property type="protein sequence ID" value="TWT53681.1"/>
    <property type="molecule type" value="Genomic_DNA"/>
</dbReference>
<name>A0A5C5WU78_9BACT</name>
<sequence length="197" mass="20315">MNVSSASASYTGQTSFTGRPQGPPPNGKQQAFAQALEDVGVDESTASSVLSQIEEAVAGTSTDGLSGAEGKTAIQSAVEEVLQANGIDASEFDEAMKANRPSGPPPRGPKPDSDDTSSVESALLAANVDESSLDFLLSEMIQAITETSSNEATGTTPDSMRSAMTEVLQEHGIDVATFEKAFGSQFSSSGNFLDRVA</sequence>
<keyword evidence="3" id="KW-1185">Reference proteome</keyword>
<evidence type="ECO:0000256" key="1">
    <source>
        <dbReference type="SAM" id="MobiDB-lite"/>
    </source>
</evidence>
<evidence type="ECO:0000313" key="2">
    <source>
        <dbReference type="EMBL" id="TWT53681.1"/>
    </source>
</evidence>
<feature type="region of interest" description="Disordered" evidence="1">
    <location>
        <begin position="85"/>
        <end position="120"/>
    </location>
</feature>
<evidence type="ECO:0000313" key="3">
    <source>
        <dbReference type="Proteomes" id="UP000316598"/>
    </source>
</evidence>
<comment type="caution">
    <text evidence="2">The sequence shown here is derived from an EMBL/GenBank/DDBJ whole genome shotgun (WGS) entry which is preliminary data.</text>
</comment>
<proteinExistence type="predicted"/>
<dbReference type="RefSeq" id="WP_146513853.1">
    <property type="nucleotide sequence ID" value="NZ_SJPI01000001.1"/>
</dbReference>
<feature type="compositionally biased region" description="Polar residues" evidence="1">
    <location>
        <begin position="1"/>
        <end position="18"/>
    </location>
</feature>
<organism evidence="2 3">
    <name type="scientific">Rubripirellula amarantea</name>
    <dbReference type="NCBI Taxonomy" id="2527999"/>
    <lineage>
        <taxon>Bacteria</taxon>
        <taxon>Pseudomonadati</taxon>
        <taxon>Planctomycetota</taxon>
        <taxon>Planctomycetia</taxon>
        <taxon>Pirellulales</taxon>
        <taxon>Pirellulaceae</taxon>
        <taxon>Rubripirellula</taxon>
    </lineage>
</organism>
<reference evidence="2 3" key="1">
    <citation type="submission" date="2019-02" db="EMBL/GenBank/DDBJ databases">
        <title>Deep-cultivation of Planctomycetes and their phenomic and genomic characterization uncovers novel biology.</title>
        <authorList>
            <person name="Wiegand S."/>
            <person name="Jogler M."/>
            <person name="Boedeker C."/>
            <person name="Pinto D."/>
            <person name="Vollmers J."/>
            <person name="Rivas-Marin E."/>
            <person name="Kohn T."/>
            <person name="Peeters S.H."/>
            <person name="Heuer A."/>
            <person name="Rast P."/>
            <person name="Oberbeckmann S."/>
            <person name="Bunk B."/>
            <person name="Jeske O."/>
            <person name="Meyerdierks A."/>
            <person name="Storesund J.E."/>
            <person name="Kallscheuer N."/>
            <person name="Luecker S."/>
            <person name="Lage O.M."/>
            <person name="Pohl T."/>
            <person name="Merkel B.J."/>
            <person name="Hornburger P."/>
            <person name="Mueller R.-W."/>
            <person name="Bruemmer F."/>
            <person name="Labrenz M."/>
            <person name="Spormann A.M."/>
            <person name="Op Den Camp H."/>
            <person name="Overmann J."/>
            <person name="Amann R."/>
            <person name="Jetten M.S.M."/>
            <person name="Mascher T."/>
            <person name="Medema M.H."/>
            <person name="Devos D.P."/>
            <person name="Kaster A.-K."/>
            <person name="Ovreas L."/>
            <person name="Rohde M."/>
            <person name="Galperin M.Y."/>
            <person name="Jogler C."/>
        </authorList>
    </citation>
    <scope>NUCLEOTIDE SEQUENCE [LARGE SCALE GENOMIC DNA]</scope>
    <source>
        <strain evidence="2 3">Pla22</strain>
    </source>
</reference>
<protein>
    <submittedName>
        <fullName evidence="2">Uncharacterized protein</fullName>
    </submittedName>
</protein>
<feature type="region of interest" description="Disordered" evidence="1">
    <location>
        <begin position="1"/>
        <end position="47"/>
    </location>
</feature>
<gene>
    <name evidence="2" type="ORF">Pla22_13120</name>
</gene>
<dbReference type="AlphaFoldDB" id="A0A5C5WU78"/>
<dbReference type="Proteomes" id="UP000316598">
    <property type="component" value="Unassembled WGS sequence"/>
</dbReference>
<accession>A0A5C5WU78</accession>